<gene>
    <name evidence="1" type="ORF">NZH93_47530</name>
</gene>
<dbReference type="Proteomes" id="UP001141259">
    <property type="component" value="Unassembled WGS sequence"/>
</dbReference>
<proteinExistence type="predicted"/>
<accession>A0A9X3A7M3</accession>
<dbReference type="AlphaFoldDB" id="A0A9X3A7M3"/>
<dbReference type="Gene3D" id="1.20.140.10">
    <property type="entry name" value="Butyryl-CoA Dehydrogenase, subunit A, domain 3"/>
    <property type="match status" value="1"/>
</dbReference>
<dbReference type="RefSeq" id="WP_259629975.1">
    <property type="nucleotide sequence ID" value="NZ_JANYMP010000048.1"/>
</dbReference>
<sequence>MSYPALLDALHDRTAGDHLVASASGVVVASRDTASGDSPLARFGLGVDRSEPDRAAVLDRFADGLLDLHRHVLRDGVAHALEHLNSRTSVGTTLLDRQLVQASLADVAIEIRESEALRPHDAATRWRAHQGLVRAGRLLLTLLGASSFLVSGPGGDLHLAEVTGNVYLHPGEEDR</sequence>
<evidence type="ECO:0000313" key="1">
    <source>
        <dbReference type="EMBL" id="MCS7484528.1"/>
    </source>
</evidence>
<keyword evidence="2" id="KW-1185">Reference proteome</keyword>
<name>A0A9X3A7M3_9PSEU</name>
<dbReference type="EMBL" id="JANYMP010000048">
    <property type="protein sequence ID" value="MCS7484528.1"/>
    <property type="molecule type" value="Genomic_DNA"/>
</dbReference>
<protein>
    <recommendedName>
        <fullName evidence="3">Acyl-CoA dehydrogenase-like protein</fullName>
    </recommendedName>
</protein>
<organism evidence="1 2">
    <name type="scientific">Umezawaea endophytica</name>
    <dbReference type="NCBI Taxonomy" id="1654476"/>
    <lineage>
        <taxon>Bacteria</taxon>
        <taxon>Bacillati</taxon>
        <taxon>Actinomycetota</taxon>
        <taxon>Actinomycetes</taxon>
        <taxon>Pseudonocardiales</taxon>
        <taxon>Pseudonocardiaceae</taxon>
        <taxon>Umezawaea</taxon>
    </lineage>
</organism>
<dbReference type="GO" id="GO:0016627">
    <property type="term" value="F:oxidoreductase activity, acting on the CH-CH group of donors"/>
    <property type="evidence" value="ECO:0007669"/>
    <property type="project" value="InterPro"/>
</dbReference>
<dbReference type="SUPFAM" id="SSF47203">
    <property type="entry name" value="Acyl-CoA dehydrogenase C-terminal domain-like"/>
    <property type="match status" value="1"/>
</dbReference>
<evidence type="ECO:0008006" key="3">
    <source>
        <dbReference type="Google" id="ProtNLM"/>
    </source>
</evidence>
<dbReference type="InterPro" id="IPR036250">
    <property type="entry name" value="AcylCo_DH-like_C"/>
</dbReference>
<reference evidence="1" key="1">
    <citation type="submission" date="2022-08" db="EMBL/GenBank/DDBJ databases">
        <authorList>
            <person name="Tistechok S."/>
            <person name="Samborskyy M."/>
            <person name="Roman I."/>
        </authorList>
    </citation>
    <scope>NUCLEOTIDE SEQUENCE</scope>
    <source>
        <strain evidence="1">DSM 103496</strain>
    </source>
</reference>
<comment type="caution">
    <text evidence="1">The sequence shown here is derived from an EMBL/GenBank/DDBJ whole genome shotgun (WGS) entry which is preliminary data.</text>
</comment>
<evidence type="ECO:0000313" key="2">
    <source>
        <dbReference type="Proteomes" id="UP001141259"/>
    </source>
</evidence>